<evidence type="ECO:0000313" key="2">
    <source>
        <dbReference type="EMBL" id="TCO74672.1"/>
    </source>
</evidence>
<evidence type="ECO:0000259" key="1">
    <source>
        <dbReference type="Pfam" id="PF13614"/>
    </source>
</evidence>
<dbReference type="OrthoDB" id="9785810at2"/>
<dbReference type="InterPro" id="IPR025669">
    <property type="entry name" value="AAA_dom"/>
</dbReference>
<comment type="caution">
    <text evidence="2">The sequence shown here is derived from an EMBL/GenBank/DDBJ whole genome shotgun (WGS) entry which is preliminary data.</text>
</comment>
<reference evidence="2 3" key="1">
    <citation type="submission" date="2019-03" db="EMBL/GenBank/DDBJ databases">
        <title>Genomic Encyclopedia of Type Strains, Phase IV (KMG-IV): sequencing the most valuable type-strain genomes for metagenomic binning, comparative biology and taxonomic classification.</title>
        <authorList>
            <person name="Goeker M."/>
        </authorList>
    </citation>
    <scope>NUCLEOTIDE SEQUENCE [LARGE SCALE GENOMIC DNA]</scope>
    <source>
        <strain evidence="2 3">DSM 23344</strain>
    </source>
</reference>
<evidence type="ECO:0000313" key="3">
    <source>
        <dbReference type="Proteomes" id="UP000294980"/>
    </source>
</evidence>
<dbReference type="PANTHER" id="PTHR13696">
    <property type="entry name" value="P-LOOP CONTAINING NUCLEOSIDE TRIPHOSPHATE HYDROLASE"/>
    <property type="match status" value="1"/>
</dbReference>
<feature type="domain" description="AAA" evidence="1">
    <location>
        <begin position="5"/>
        <end position="186"/>
    </location>
</feature>
<protein>
    <submittedName>
        <fullName evidence="2">Chromosome partitioning protein</fullName>
    </submittedName>
</protein>
<dbReference type="CDD" id="cd02042">
    <property type="entry name" value="ParAB_family"/>
    <property type="match status" value="1"/>
</dbReference>
<dbReference type="RefSeq" id="WP_117318693.1">
    <property type="nucleotide sequence ID" value="NZ_QQSW01000015.1"/>
</dbReference>
<proteinExistence type="predicted"/>
<dbReference type="EMBL" id="SLWX01000012">
    <property type="protein sequence ID" value="TCO74672.1"/>
    <property type="molecule type" value="Genomic_DNA"/>
</dbReference>
<sequence>MKRVVFNQKGGVGKTSITCNLAAIDAQVGYRTLVIDLDVQGNTTHYLVGEIDAEAFPAEAQGVAGLFRQTVGSKRMRQNPDSFVWETPYPDLYLMPSSPVLSQLEKELESRYKIYKLRDALAKLADEYDRIYIDTPPNFNFYSKSALIAADALLIPFDCDSFARQSLYALMDNIAELQEDHNPDLVVEGIVINQFNSQARLPGELVAELEEEGYPVLQTYLNTSVKMKESHYTHRPLVDLAPGHKLTGQYLALQQELERGLKKGRKRR</sequence>
<dbReference type="Pfam" id="PF13614">
    <property type="entry name" value="AAA_31"/>
    <property type="match status" value="1"/>
</dbReference>
<dbReference type="Gene3D" id="3.40.50.300">
    <property type="entry name" value="P-loop containing nucleotide triphosphate hydrolases"/>
    <property type="match status" value="1"/>
</dbReference>
<gene>
    <name evidence="2" type="ORF">EV688_11231</name>
</gene>
<dbReference type="PANTHER" id="PTHR13696:SF52">
    <property type="entry name" value="PARA FAMILY PROTEIN CT_582"/>
    <property type="match status" value="1"/>
</dbReference>
<dbReference type="InterPro" id="IPR050678">
    <property type="entry name" value="DNA_Partitioning_ATPase"/>
</dbReference>
<keyword evidence="3" id="KW-1185">Reference proteome</keyword>
<name>A0A4R2KPI5_9GAMM</name>
<organism evidence="2 3">
    <name type="scientific">Chromatocurvus halotolerans</name>
    <dbReference type="NCBI Taxonomy" id="1132028"/>
    <lineage>
        <taxon>Bacteria</taxon>
        <taxon>Pseudomonadati</taxon>
        <taxon>Pseudomonadota</taxon>
        <taxon>Gammaproteobacteria</taxon>
        <taxon>Cellvibrionales</taxon>
        <taxon>Halieaceae</taxon>
        <taxon>Chromatocurvus</taxon>
    </lineage>
</organism>
<dbReference type="AlphaFoldDB" id="A0A4R2KPI5"/>
<dbReference type="InterPro" id="IPR027417">
    <property type="entry name" value="P-loop_NTPase"/>
</dbReference>
<dbReference type="SUPFAM" id="SSF52540">
    <property type="entry name" value="P-loop containing nucleoside triphosphate hydrolases"/>
    <property type="match status" value="1"/>
</dbReference>
<accession>A0A4R2KPI5</accession>
<dbReference type="Proteomes" id="UP000294980">
    <property type="component" value="Unassembled WGS sequence"/>
</dbReference>